<dbReference type="InterPro" id="IPR001031">
    <property type="entry name" value="Thioesterase"/>
</dbReference>
<dbReference type="PANTHER" id="PTHR45527:SF1">
    <property type="entry name" value="FATTY ACID SYNTHASE"/>
    <property type="match status" value="1"/>
</dbReference>
<dbReference type="InterPro" id="IPR042099">
    <property type="entry name" value="ANL_N_sf"/>
</dbReference>
<comment type="caution">
    <text evidence="6">The sequence shown here is derived from an EMBL/GenBank/DDBJ whole genome shotgun (WGS) entry which is preliminary data.</text>
</comment>
<name>A0A8J7HKQ5_9NOST</name>
<dbReference type="InterPro" id="IPR001242">
    <property type="entry name" value="Condensation_dom"/>
</dbReference>
<keyword evidence="3" id="KW-0596">Phosphopantetheine</keyword>
<dbReference type="GO" id="GO:0031177">
    <property type="term" value="F:phosphopantetheine binding"/>
    <property type="evidence" value="ECO:0007669"/>
    <property type="project" value="InterPro"/>
</dbReference>
<dbReference type="GO" id="GO:0003824">
    <property type="term" value="F:catalytic activity"/>
    <property type="evidence" value="ECO:0007669"/>
    <property type="project" value="InterPro"/>
</dbReference>
<dbReference type="SUPFAM" id="SSF52777">
    <property type="entry name" value="CoA-dependent acyltransferases"/>
    <property type="match status" value="2"/>
</dbReference>
<dbReference type="CDD" id="cd05930">
    <property type="entry name" value="A_NRPS"/>
    <property type="match status" value="1"/>
</dbReference>
<dbReference type="EMBL" id="JAECZC010000002">
    <property type="protein sequence ID" value="MBH8560937.1"/>
    <property type="molecule type" value="Genomic_DNA"/>
</dbReference>
<dbReference type="Pfam" id="PF00668">
    <property type="entry name" value="Condensation"/>
    <property type="match status" value="1"/>
</dbReference>
<evidence type="ECO:0000313" key="7">
    <source>
        <dbReference type="Proteomes" id="UP000632766"/>
    </source>
</evidence>
<keyword evidence="4" id="KW-0597">Phosphoprotein</keyword>
<reference evidence="6 7" key="1">
    <citation type="journal article" date="2021" name="Int. J. Syst. Evol. Microbiol.">
        <title>Amazonocrinis nigriterrae gen. nov., sp. nov., Atlanticothrix silvestris gen. nov., sp. nov. and Dendronalium phyllosphericum gen. nov., sp. nov., nostocacean cyanobacteria from Brazilian environments.</title>
        <authorList>
            <person name="Alvarenga D.O."/>
            <person name="Andreote A.P.D."/>
            <person name="Branco L.H.Z."/>
            <person name="Delbaje E."/>
            <person name="Cruz R.B."/>
            <person name="Varani A.M."/>
            <person name="Fiore M.F."/>
        </authorList>
    </citation>
    <scope>NUCLEOTIDE SEQUENCE [LARGE SCALE GENOMIC DNA]</scope>
    <source>
        <strain evidence="6 7">CENA67</strain>
    </source>
</reference>
<dbReference type="Gene3D" id="3.30.559.10">
    <property type="entry name" value="Chloramphenicol acetyltransferase-like domain"/>
    <property type="match status" value="1"/>
</dbReference>
<dbReference type="InterPro" id="IPR036736">
    <property type="entry name" value="ACP-like_sf"/>
</dbReference>
<dbReference type="Gene3D" id="1.10.1200.10">
    <property type="entry name" value="ACP-like"/>
    <property type="match status" value="1"/>
</dbReference>
<dbReference type="Proteomes" id="UP000632766">
    <property type="component" value="Unassembled WGS sequence"/>
</dbReference>
<dbReference type="SMART" id="SM00823">
    <property type="entry name" value="PKS_PP"/>
    <property type="match status" value="1"/>
</dbReference>
<dbReference type="Gene3D" id="3.40.50.12780">
    <property type="entry name" value="N-terminal domain of ligase-like"/>
    <property type="match status" value="1"/>
</dbReference>
<evidence type="ECO:0000259" key="5">
    <source>
        <dbReference type="PROSITE" id="PS50075"/>
    </source>
</evidence>
<evidence type="ECO:0000256" key="3">
    <source>
        <dbReference type="ARBA" id="ARBA00022450"/>
    </source>
</evidence>
<dbReference type="GO" id="GO:0043041">
    <property type="term" value="P:amino acid activation for nonribosomal peptide biosynthetic process"/>
    <property type="evidence" value="ECO:0007669"/>
    <property type="project" value="TreeGrafter"/>
</dbReference>
<dbReference type="CDD" id="cd19531">
    <property type="entry name" value="LCL_NRPS-like"/>
    <property type="match status" value="1"/>
</dbReference>
<protein>
    <submittedName>
        <fullName evidence="6">Amino acid adenylation domain-containing protein</fullName>
    </submittedName>
</protein>
<dbReference type="InterPro" id="IPR020806">
    <property type="entry name" value="PKS_PP-bd"/>
</dbReference>
<dbReference type="GO" id="GO:0005829">
    <property type="term" value="C:cytosol"/>
    <property type="evidence" value="ECO:0007669"/>
    <property type="project" value="TreeGrafter"/>
</dbReference>
<dbReference type="SUPFAM" id="SSF53474">
    <property type="entry name" value="alpha/beta-Hydrolases"/>
    <property type="match status" value="1"/>
</dbReference>
<dbReference type="PROSITE" id="PS50075">
    <property type="entry name" value="CARRIER"/>
    <property type="match status" value="1"/>
</dbReference>
<proteinExistence type="inferred from homology"/>
<dbReference type="SUPFAM" id="SSF47336">
    <property type="entry name" value="ACP-like"/>
    <property type="match status" value="1"/>
</dbReference>
<dbReference type="InterPro" id="IPR009081">
    <property type="entry name" value="PP-bd_ACP"/>
</dbReference>
<dbReference type="FunFam" id="3.30.559.10:FF:000012">
    <property type="entry name" value="Non-ribosomal peptide synthetase"/>
    <property type="match status" value="1"/>
</dbReference>
<dbReference type="FunFam" id="3.40.50.980:FF:000001">
    <property type="entry name" value="Non-ribosomal peptide synthetase"/>
    <property type="match status" value="1"/>
</dbReference>
<keyword evidence="7" id="KW-1185">Reference proteome</keyword>
<evidence type="ECO:0000256" key="2">
    <source>
        <dbReference type="ARBA" id="ARBA00006432"/>
    </source>
</evidence>
<dbReference type="SUPFAM" id="SSF56801">
    <property type="entry name" value="Acetyl-CoA synthetase-like"/>
    <property type="match status" value="1"/>
</dbReference>
<evidence type="ECO:0000313" key="6">
    <source>
        <dbReference type="EMBL" id="MBH8560937.1"/>
    </source>
</evidence>
<dbReference type="Gene3D" id="3.30.559.30">
    <property type="entry name" value="Nonribosomal peptide synthetase, condensation domain"/>
    <property type="match status" value="1"/>
</dbReference>
<organism evidence="6 7">
    <name type="scientific">Amazonocrinis nigriterrae CENA67</name>
    <dbReference type="NCBI Taxonomy" id="2794033"/>
    <lineage>
        <taxon>Bacteria</taxon>
        <taxon>Bacillati</taxon>
        <taxon>Cyanobacteriota</taxon>
        <taxon>Cyanophyceae</taxon>
        <taxon>Nostocales</taxon>
        <taxon>Nostocaceae</taxon>
        <taxon>Amazonocrinis</taxon>
        <taxon>Amazonocrinis nigriterrae</taxon>
    </lineage>
</organism>
<dbReference type="FunFam" id="3.30.559.30:FF:000001">
    <property type="entry name" value="Non-ribosomal peptide synthetase"/>
    <property type="match status" value="1"/>
</dbReference>
<dbReference type="Pfam" id="PF00975">
    <property type="entry name" value="Thioesterase"/>
    <property type="match status" value="1"/>
</dbReference>
<dbReference type="InterPro" id="IPR045851">
    <property type="entry name" value="AMP-bd_C_sf"/>
</dbReference>
<dbReference type="PANTHER" id="PTHR45527">
    <property type="entry name" value="NONRIBOSOMAL PEPTIDE SYNTHETASE"/>
    <property type="match status" value="1"/>
</dbReference>
<dbReference type="RefSeq" id="WP_198122985.1">
    <property type="nucleotide sequence ID" value="NZ_JAECZC010000002.1"/>
</dbReference>
<dbReference type="Gene3D" id="3.30.300.30">
    <property type="match status" value="1"/>
</dbReference>
<dbReference type="FunFam" id="1.10.1200.10:FF:000005">
    <property type="entry name" value="Nonribosomal peptide synthetase 1"/>
    <property type="match status" value="1"/>
</dbReference>
<comment type="similarity">
    <text evidence="2">Belongs to the ATP-dependent AMP-binding enzyme family.</text>
</comment>
<dbReference type="InterPro" id="IPR023213">
    <property type="entry name" value="CAT-like_dom_sf"/>
</dbReference>
<dbReference type="Pfam" id="PF13193">
    <property type="entry name" value="AMP-binding_C"/>
    <property type="match status" value="1"/>
</dbReference>
<gene>
    <name evidence="6" type="ORF">I8748_01860</name>
</gene>
<dbReference type="PROSITE" id="PS00455">
    <property type="entry name" value="AMP_BINDING"/>
    <property type="match status" value="1"/>
</dbReference>
<dbReference type="InterPro" id="IPR020845">
    <property type="entry name" value="AMP-binding_CS"/>
</dbReference>
<dbReference type="GO" id="GO:0008610">
    <property type="term" value="P:lipid biosynthetic process"/>
    <property type="evidence" value="ECO:0007669"/>
    <property type="project" value="UniProtKB-ARBA"/>
</dbReference>
<dbReference type="Gene3D" id="3.40.50.1820">
    <property type="entry name" value="alpha/beta hydrolase"/>
    <property type="match status" value="1"/>
</dbReference>
<dbReference type="InterPro" id="IPR029058">
    <property type="entry name" value="AB_hydrolase_fold"/>
</dbReference>
<dbReference type="InterPro" id="IPR025110">
    <property type="entry name" value="AMP-bd_C"/>
</dbReference>
<sequence length="1386" mass="157341">MSNISKKIAELSPEKLELLLKLRHQKQENSQKKEITPQSRETSLFPLSFAQQRLWFLDQLIPGNSLYNIPFALRLVGQLDILALKRSFNEIIRRHEILRTCFQTNEAKPVQLIASTFELTLATIDLQDLPPEKREDEVRKLASLEASQPFDLTQLPLLRVKLLRLAPTEHVLLLVMHHIISDGWSIGVFTRELAVLYEAFVTGKPSLGDAARTHLPELSVQYADFSVWQRQWLQQQAQIEQLQYWRKQLADITVLQLPTDYLRAAVQSYAGAIKILELPQNLKQALVQLSQQHDVTLFMTMLAAFKVLLHRYTGQTDIVVGSPIANRNRSEIEGLIGFFVNTLVMRTYLDANPSFSDLLTRVRKVALGAYAHQDLPFEKLVEELQPERNLSQNPLFQVWFNLLNFKDVQLQLSGLSVESIFIPEVASNFDLSLYVTEQKHLIQLTLVYNSDLFNADTIATMLLHYQTLLESIVANPEQQISTLPLLTETERYYLKSRGNVVCPSNPLIEFRKQDIEQSIPARFQEQVRKYPHKIAVHTKNYHWTYSDLNCHANQVAQAIQKQCTFQADKIALLFEHDAPMVAAILGVLKVGKTYVPLDPNYPSDRVVYILEDSLASVVITNNKNLARAQELIKGIIPLINIDDISFSGDYNEENLEISPDNIAYILYTSGSTGQPKGVIQNHRNVLHFIRNYTNNLHINEQDGFTLLSSYSFDAAIMDIFAAILNGATLYPIDIKDEGLTYLSQCLQQQKITIYHSTPTLYRHFISTLTENEQLNNIRLVVLGGEEVVKTDVDLYKQYFSDECIFINGLGPTESTVTLQYFINQQTEITRNTVPVGYPVEETEILLLNEAGQKTDIYGEIAIRSPYIALGYWQKPNLTQAVFLPDPECASRRIYRTGDLGRIRPDGSIEFLGRKDFQVKIRGFRIELGEIEAVLSQHPSVHSVVVIARIDTLGEQRLVAYIVPQHDCPTTISELRQFVTTKLPEYMVPSAIVMLESLPLTPNGKVDRRALPAPDLQVNRSASFVPPRDTIELQLTQIWSEVLELDWIGLQDNFFEVGGHSLLAVRLMAKIQQQLGKNLPLATLFQAPTIEQLAAILRQDLDSSVWSSLVKIQPSGSKLPFFCVPGAGGNVIYLYDLARHLDPDQPFYGLQAPGLDGGKFYTRVEDIALHYIKEIQTVQPQGPYLLGGHSFGGKVAFEMAIQLQKQGHEVALLAIFDTTAPIINYNKPITDDWDDAQWLTQFAKVAELLFKKNLKVFYADLQFLDPDEQFKYLLKQFEIANVLPLGTDIRQFRNWVQVFKANRQVDYVSHEVYPNRITLFRSSEMITDEAFGQITSEMAEDSAWGWDKVSAQPVDIHFVPGDHITMMTKPHVQVLAELLTKAATANG</sequence>
<dbReference type="NCBIfam" id="TIGR01733">
    <property type="entry name" value="AA-adenyl-dom"/>
    <property type="match status" value="1"/>
</dbReference>
<feature type="domain" description="Carrier" evidence="5">
    <location>
        <begin position="1025"/>
        <end position="1100"/>
    </location>
</feature>
<dbReference type="GO" id="GO:0044550">
    <property type="term" value="P:secondary metabolite biosynthetic process"/>
    <property type="evidence" value="ECO:0007669"/>
    <property type="project" value="TreeGrafter"/>
</dbReference>
<dbReference type="Pfam" id="PF00550">
    <property type="entry name" value="PP-binding"/>
    <property type="match status" value="1"/>
</dbReference>
<dbReference type="FunFam" id="3.30.300.30:FF:000010">
    <property type="entry name" value="Enterobactin synthetase component F"/>
    <property type="match status" value="1"/>
</dbReference>
<comment type="cofactor">
    <cofactor evidence="1">
        <name>pantetheine 4'-phosphate</name>
        <dbReference type="ChEBI" id="CHEBI:47942"/>
    </cofactor>
</comment>
<accession>A0A8J7HKQ5</accession>
<evidence type="ECO:0000256" key="1">
    <source>
        <dbReference type="ARBA" id="ARBA00001957"/>
    </source>
</evidence>
<dbReference type="InterPro" id="IPR010071">
    <property type="entry name" value="AA_adenyl_dom"/>
</dbReference>
<dbReference type="InterPro" id="IPR000873">
    <property type="entry name" value="AMP-dep_synth/lig_dom"/>
</dbReference>
<dbReference type="Pfam" id="PF00501">
    <property type="entry name" value="AMP-binding"/>
    <property type="match status" value="1"/>
</dbReference>
<evidence type="ECO:0000256" key="4">
    <source>
        <dbReference type="ARBA" id="ARBA00022553"/>
    </source>
</evidence>